<gene>
    <name evidence="3" type="ORF">METZ01_LOCUS140854</name>
</gene>
<reference evidence="3" key="1">
    <citation type="submission" date="2018-05" db="EMBL/GenBank/DDBJ databases">
        <authorList>
            <person name="Lanie J.A."/>
            <person name="Ng W.-L."/>
            <person name="Kazmierczak K.M."/>
            <person name="Andrzejewski T.M."/>
            <person name="Davidsen T.M."/>
            <person name="Wayne K.J."/>
            <person name="Tettelin H."/>
            <person name="Glass J.I."/>
            <person name="Rusch D."/>
            <person name="Podicherti R."/>
            <person name="Tsui H.-C.T."/>
            <person name="Winkler M.E."/>
        </authorList>
    </citation>
    <scope>NUCLEOTIDE SEQUENCE</scope>
</reference>
<evidence type="ECO:0000313" key="3">
    <source>
        <dbReference type="EMBL" id="SVA88000.1"/>
    </source>
</evidence>
<dbReference type="InterPro" id="IPR030395">
    <property type="entry name" value="GP_PDE_dom"/>
</dbReference>
<dbReference type="PROSITE" id="PS51704">
    <property type="entry name" value="GP_PDE"/>
    <property type="match status" value="1"/>
</dbReference>
<dbReference type="GO" id="GO:0006629">
    <property type="term" value="P:lipid metabolic process"/>
    <property type="evidence" value="ECO:0007669"/>
    <property type="project" value="InterPro"/>
</dbReference>
<feature type="compositionally biased region" description="Basic residues" evidence="1">
    <location>
        <begin position="1"/>
        <end position="11"/>
    </location>
</feature>
<proteinExistence type="predicted"/>
<feature type="region of interest" description="Disordered" evidence="1">
    <location>
        <begin position="1"/>
        <end position="20"/>
    </location>
</feature>
<dbReference type="PANTHER" id="PTHR46211:SF8">
    <property type="entry name" value="PHOSPHODIESTERASE"/>
    <property type="match status" value="1"/>
</dbReference>
<sequence length="235" mass="26972">MVTKIISHRGRTSNESPDNTLQSIGDAIDFNIDMVEFDVRRTRDGQIVCFHDAKIGDNLLMSLSFSEVTEMNTLIPTLEQVLRSAKGKIQVDIDLKETGYENEVINILLDYFEYDDFIMKSFDRQVIKRIKEIDSKVYTGLLMGEEWTMSQFVNVLKESFTGSSVTVDGADFLSPNYKIFEVGLMTKLSKMQLPIQVWTVNDDDLLRTLLRKDIHSIVTDIPERAMEIRESIQNV</sequence>
<dbReference type="AlphaFoldDB" id="A0A381ZFK0"/>
<dbReference type="InterPro" id="IPR017946">
    <property type="entry name" value="PLC-like_Pdiesterase_TIM-brl"/>
</dbReference>
<dbReference type="CDD" id="cd08556">
    <property type="entry name" value="GDPD"/>
    <property type="match status" value="1"/>
</dbReference>
<accession>A0A381ZFK0</accession>
<dbReference type="Gene3D" id="3.20.20.190">
    <property type="entry name" value="Phosphatidylinositol (PI) phosphodiesterase"/>
    <property type="match status" value="1"/>
</dbReference>
<protein>
    <recommendedName>
        <fullName evidence="2">GP-PDE domain-containing protein</fullName>
    </recommendedName>
</protein>
<feature type="domain" description="GP-PDE" evidence="2">
    <location>
        <begin position="3"/>
        <end position="229"/>
    </location>
</feature>
<dbReference type="Pfam" id="PF03009">
    <property type="entry name" value="GDPD"/>
    <property type="match status" value="1"/>
</dbReference>
<evidence type="ECO:0000256" key="1">
    <source>
        <dbReference type="SAM" id="MobiDB-lite"/>
    </source>
</evidence>
<organism evidence="3">
    <name type="scientific">marine metagenome</name>
    <dbReference type="NCBI Taxonomy" id="408172"/>
    <lineage>
        <taxon>unclassified sequences</taxon>
        <taxon>metagenomes</taxon>
        <taxon>ecological metagenomes</taxon>
    </lineage>
</organism>
<evidence type="ECO:0000259" key="2">
    <source>
        <dbReference type="PROSITE" id="PS51704"/>
    </source>
</evidence>
<dbReference type="PANTHER" id="PTHR46211">
    <property type="entry name" value="GLYCEROPHOSPHORYL DIESTER PHOSPHODIESTERASE"/>
    <property type="match status" value="1"/>
</dbReference>
<dbReference type="EMBL" id="UINC01021120">
    <property type="protein sequence ID" value="SVA88000.1"/>
    <property type="molecule type" value="Genomic_DNA"/>
</dbReference>
<dbReference type="GO" id="GO:0008081">
    <property type="term" value="F:phosphoric diester hydrolase activity"/>
    <property type="evidence" value="ECO:0007669"/>
    <property type="project" value="InterPro"/>
</dbReference>
<dbReference type="SUPFAM" id="SSF51695">
    <property type="entry name" value="PLC-like phosphodiesterases"/>
    <property type="match status" value="1"/>
</dbReference>
<name>A0A381ZFK0_9ZZZZ</name>